<protein>
    <submittedName>
        <fullName evidence="2">Uncharacterized protein</fullName>
    </submittedName>
</protein>
<name>A0A7C3URP9_UNCW3</name>
<organism evidence="2">
    <name type="scientific">candidate division WOR-3 bacterium</name>
    <dbReference type="NCBI Taxonomy" id="2052148"/>
    <lineage>
        <taxon>Bacteria</taxon>
        <taxon>Bacteria division WOR-3</taxon>
    </lineage>
</organism>
<sequence length="94" mass="10885">MWLIVKSEDGERRFSLNSQNIVRLQIKHTSSEEDLLWADTVDNKGCIITRGSKSWCERYFDQIMEEKENPGILEIPEREKKKAETDAGGRTELG</sequence>
<dbReference type="EMBL" id="DTMQ01000039">
    <property type="protein sequence ID" value="HGE99608.1"/>
    <property type="molecule type" value="Genomic_DNA"/>
</dbReference>
<evidence type="ECO:0000256" key="1">
    <source>
        <dbReference type="SAM" id="MobiDB-lite"/>
    </source>
</evidence>
<comment type="caution">
    <text evidence="2">The sequence shown here is derived from an EMBL/GenBank/DDBJ whole genome shotgun (WGS) entry which is preliminary data.</text>
</comment>
<accession>A0A7C3URP9</accession>
<evidence type="ECO:0000313" key="2">
    <source>
        <dbReference type="EMBL" id="HGE99608.1"/>
    </source>
</evidence>
<dbReference type="AlphaFoldDB" id="A0A7C3URP9"/>
<gene>
    <name evidence="2" type="ORF">ENX07_06020</name>
</gene>
<feature type="region of interest" description="Disordered" evidence="1">
    <location>
        <begin position="70"/>
        <end position="94"/>
    </location>
</feature>
<proteinExistence type="predicted"/>
<reference evidence="2" key="1">
    <citation type="journal article" date="2020" name="mSystems">
        <title>Genome- and Community-Level Interaction Insights into Carbon Utilization and Element Cycling Functions of Hydrothermarchaeota in Hydrothermal Sediment.</title>
        <authorList>
            <person name="Zhou Z."/>
            <person name="Liu Y."/>
            <person name="Xu W."/>
            <person name="Pan J."/>
            <person name="Luo Z.H."/>
            <person name="Li M."/>
        </authorList>
    </citation>
    <scope>NUCLEOTIDE SEQUENCE [LARGE SCALE GENOMIC DNA]</scope>
    <source>
        <strain evidence="2">SpSt-906</strain>
    </source>
</reference>